<comment type="caution">
    <text evidence="2">The sequence shown here is derived from an EMBL/GenBank/DDBJ whole genome shotgun (WGS) entry which is preliminary data.</text>
</comment>
<dbReference type="OrthoDB" id="3552888at2759"/>
<dbReference type="PANTHER" id="PTHR35605">
    <property type="entry name" value="ECP2 EFFECTOR PROTEIN DOMAIN-CONTAINING PROTEIN-RELATED"/>
    <property type="match status" value="1"/>
</dbReference>
<evidence type="ECO:0008006" key="4">
    <source>
        <dbReference type="Google" id="ProtNLM"/>
    </source>
</evidence>
<dbReference type="PANTHER" id="PTHR35605:SF1">
    <property type="entry name" value="ECP2 EFFECTOR PROTEIN DOMAIN-CONTAINING PROTEIN-RELATED"/>
    <property type="match status" value="1"/>
</dbReference>
<dbReference type="RefSeq" id="XP_040676792.1">
    <property type="nucleotide sequence ID" value="XM_040825136.1"/>
</dbReference>
<feature type="signal peptide" evidence="1">
    <location>
        <begin position="1"/>
        <end position="21"/>
    </location>
</feature>
<dbReference type="STRING" id="1081103.A0A0B2WI77"/>
<dbReference type="EMBL" id="AZHE01000020">
    <property type="protein sequence ID" value="KHN95726.1"/>
    <property type="molecule type" value="Genomic_DNA"/>
</dbReference>
<evidence type="ECO:0000313" key="2">
    <source>
        <dbReference type="EMBL" id="KHN95726.1"/>
    </source>
</evidence>
<organism evidence="2 3">
    <name type="scientific">Metarhizium album (strain ARSEF 1941)</name>
    <dbReference type="NCBI Taxonomy" id="1081103"/>
    <lineage>
        <taxon>Eukaryota</taxon>
        <taxon>Fungi</taxon>
        <taxon>Dikarya</taxon>
        <taxon>Ascomycota</taxon>
        <taxon>Pezizomycotina</taxon>
        <taxon>Sordariomycetes</taxon>
        <taxon>Hypocreomycetidae</taxon>
        <taxon>Hypocreales</taxon>
        <taxon>Clavicipitaceae</taxon>
        <taxon>Metarhizium</taxon>
    </lineage>
</organism>
<feature type="chain" id="PRO_5002081183" description="Secreted protein" evidence="1">
    <location>
        <begin position="22"/>
        <end position="210"/>
    </location>
</feature>
<name>A0A0B2WI77_METAS</name>
<keyword evidence="1" id="KW-0732">Signal</keyword>
<evidence type="ECO:0000256" key="1">
    <source>
        <dbReference type="SAM" id="SignalP"/>
    </source>
</evidence>
<sequence length="210" mass="23018">MRSRILATLCLLVLLAPAAAARALDSPPPAFRVKDKERETGIKPGGPTAHVKGTTEEAVSQLRTIIPAFGHGRNLTGVATGGDAPGDDIKVGPDPRPDDLALHCFGPSWPTSNWAVHINYEYVKQLRGRPKSPLGPAECRRVSCLWDTAVFWCNETTELKRIYSYNSITAALLRIMRGCIKPTDDFRFYANWGKASHPDGWHVKVGAGWC</sequence>
<evidence type="ECO:0000313" key="3">
    <source>
        <dbReference type="Proteomes" id="UP000030816"/>
    </source>
</evidence>
<reference evidence="2 3" key="1">
    <citation type="journal article" date="2014" name="Proc. Natl. Acad. Sci. U.S.A.">
        <title>Trajectory and genomic determinants of fungal-pathogen speciation and host adaptation.</title>
        <authorList>
            <person name="Hu X."/>
            <person name="Xiao G."/>
            <person name="Zheng P."/>
            <person name="Shang Y."/>
            <person name="Su Y."/>
            <person name="Zhang X."/>
            <person name="Liu X."/>
            <person name="Zhan S."/>
            <person name="St Leger R.J."/>
            <person name="Wang C."/>
        </authorList>
    </citation>
    <scope>NUCLEOTIDE SEQUENCE [LARGE SCALE GENOMIC DNA]</scope>
    <source>
        <strain evidence="2 3">ARSEF 1941</strain>
    </source>
</reference>
<dbReference type="HOGENOM" id="CLU_089018_0_0_1"/>
<dbReference type="GeneID" id="63740793"/>
<keyword evidence="3" id="KW-1185">Reference proteome</keyword>
<dbReference type="Proteomes" id="UP000030816">
    <property type="component" value="Unassembled WGS sequence"/>
</dbReference>
<dbReference type="AlphaFoldDB" id="A0A0B2WI77"/>
<protein>
    <recommendedName>
        <fullName evidence="4">Secreted protein</fullName>
    </recommendedName>
</protein>
<accession>A0A0B2WI77</accession>
<proteinExistence type="predicted"/>
<gene>
    <name evidence="2" type="ORF">MAM_06338</name>
</gene>